<evidence type="ECO:0000313" key="2">
    <source>
        <dbReference type="EMBL" id="GAU10071.1"/>
    </source>
</evidence>
<dbReference type="PROSITE" id="PS50879">
    <property type="entry name" value="RNASE_H_1"/>
    <property type="match status" value="1"/>
</dbReference>
<dbReference type="InterPro" id="IPR002156">
    <property type="entry name" value="RNaseH_domain"/>
</dbReference>
<proteinExistence type="predicted"/>
<name>A0A1B5Z7J1_TRISU</name>
<dbReference type="InterPro" id="IPR026960">
    <property type="entry name" value="RVT-Znf"/>
</dbReference>
<accession>A0A1B5Z7J1</accession>
<dbReference type="PANTHER" id="PTHR47723:SF13">
    <property type="entry name" value="PUTATIVE-RELATED"/>
    <property type="match status" value="1"/>
</dbReference>
<dbReference type="PANTHER" id="PTHR47723">
    <property type="entry name" value="OS05G0353850 PROTEIN"/>
    <property type="match status" value="1"/>
</dbReference>
<feature type="domain" description="RNase H type-1" evidence="1">
    <location>
        <begin position="170"/>
        <end position="299"/>
    </location>
</feature>
<sequence length="306" mass="35123">MWSKIWRLNVTERVRCFVWILAYDRLLTNYRKSRMGLGHAMCNHCGNVVETSMHVMRDCSLVTPFWLQVVPMRERSTFFTEDLQQWIITNINTGRRGNNGSAWCDIWATACHCLWTWRNKEMHDNNYVRPSHMVQHVYKIVEDYSQARRVNELMRNSERFFTQIGWQPPCGHFVKLNTDGACKDNNIAGCGGIIRGAHGEWLGGFAKGVGVCSAFAAELWGVLEGLQYARRLGFTAVELNIDSITVVQVIKTGRLSSPIGLPLVKQIRRYLELDWEIMIAHAYRESNKCADALASIGCTLDREIIF</sequence>
<reference evidence="3" key="1">
    <citation type="journal article" date="2017" name="Front. Plant Sci.">
        <title>Climate Clever Clovers: New Paradigm to Reduce the Environmental Footprint of Ruminants by Breeding Low Methanogenic Forages Utilizing Haplotype Variation.</title>
        <authorList>
            <person name="Kaur P."/>
            <person name="Appels R."/>
            <person name="Bayer P.E."/>
            <person name="Keeble-Gagnere G."/>
            <person name="Wang J."/>
            <person name="Hirakawa H."/>
            <person name="Shirasawa K."/>
            <person name="Vercoe P."/>
            <person name="Stefanova K."/>
            <person name="Durmic Z."/>
            <person name="Nichols P."/>
            <person name="Revell C."/>
            <person name="Isobe S.N."/>
            <person name="Edwards D."/>
            <person name="Erskine W."/>
        </authorList>
    </citation>
    <scope>NUCLEOTIDE SEQUENCE [LARGE SCALE GENOMIC DNA]</scope>
    <source>
        <strain evidence="3">cv. Daliak</strain>
    </source>
</reference>
<dbReference type="InterPro" id="IPR044730">
    <property type="entry name" value="RNase_H-like_dom_plant"/>
</dbReference>
<keyword evidence="3" id="KW-1185">Reference proteome</keyword>
<dbReference type="CDD" id="cd06222">
    <property type="entry name" value="RNase_H_like"/>
    <property type="match status" value="1"/>
</dbReference>
<dbReference type="GO" id="GO:0004523">
    <property type="term" value="F:RNA-DNA hybrid ribonuclease activity"/>
    <property type="evidence" value="ECO:0007669"/>
    <property type="project" value="InterPro"/>
</dbReference>
<dbReference type="InterPro" id="IPR053151">
    <property type="entry name" value="RNase_H-like"/>
</dbReference>
<dbReference type="EMBL" id="BCLP01046333">
    <property type="protein sequence ID" value="GAU10071.1"/>
    <property type="molecule type" value="Genomic_DNA"/>
</dbReference>
<dbReference type="Pfam" id="PF13456">
    <property type="entry name" value="RVT_3"/>
    <property type="match status" value="1"/>
</dbReference>
<evidence type="ECO:0000313" key="3">
    <source>
        <dbReference type="Proteomes" id="UP000242715"/>
    </source>
</evidence>
<comment type="caution">
    <text evidence="2">The sequence shown here is derived from an EMBL/GenBank/DDBJ whole genome shotgun (WGS) entry which is preliminary data.</text>
</comment>
<dbReference type="GO" id="GO:0003676">
    <property type="term" value="F:nucleic acid binding"/>
    <property type="evidence" value="ECO:0007669"/>
    <property type="project" value="InterPro"/>
</dbReference>
<protein>
    <recommendedName>
        <fullName evidence="1">RNase H type-1 domain-containing protein</fullName>
    </recommendedName>
</protein>
<dbReference type="Gene3D" id="3.30.420.10">
    <property type="entry name" value="Ribonuclease H-like superfamily/Ribonuclease H"/>
    <property type="match status" value="1"/>
</dbReference>
<dbReference type="InterPro" id="IPR036397">
    <property type="entry name" value="RNaseH_sf"/>
</dbReference>
<dbReference type="OrthoDB" id="1436613at2759"/>
<organism evidence="2 3">
    <name type="scientific">Trifolium subterraneum</name>
    <name type="common">Subterranean clover</name>
    <dbReference type="NCBI Taxonomy" id="3900"/>
    <lineage>
        <taxon>Eukaryota</taxon>
        <taxon>Viridiplantae</taxon>
        <taxon>Streptophyta</taxon>
        <taxon>Embryophyta</taxon>
        <taxon>Tracheophyta</taxon>
        <taxon>Spermatophyta</taxon>
        <taxon>Magnoliopsida</taxon>
        <taxon>eudicotyledons</taxon>
        <taxon>Gunneridae</taxon>
        <taxon>Pentapetalae</taxon>
        <taxon>rosids</taxon>
        <taxon>fabids</taxon>
        <taxon>Fabales</taxon>
        <taxon>Fabaceae</taxon>
        <taxon>Papilionoideae</taxon>
        <taxon>50 kb inversion clade</taxon>
        <taxon>NPAAA clade</taxon>
        <taxon>Hologalegina</taxon>
        <taxon>IRL clade</taxon>
        <taxon>Trifolieae</taxon>
        <taxon>Trifolium</taxon>
    </lineage>
</organism>
<evidence type="ECO:0000259" key="1">
    <source>
        <dbReference type="PROSITE" id="PS50879"/>
    </source>
</evidence>
<dbReference type="AlphaFoldDB" id="A0A1B5Z7J1"/>
<dbReference type="Pfam" id="PF13966">
    <property type="entry name" value="zf-RVT"/>
    <property type="match status" value="1"/>
</dbReference>
<gene>
    <name evidence="2" type="ORF">TSUD_422240</name>
</gene>
<dbReference type="InterPro" id="IPR012337">
    <property type="entry name" value="RNaseH-like_sf"/>
</dbReference>
<dbReference type="Proteomes" id="UP000242715">
    <property type="component" value="Unassembled WGS sequence"/>
</dbReference>
<dbReference type="SUPFAM" id="SSF53098">
    <property type="entry name" value="Ribonuclease H-like"/>
    <property type="match status" value="1"/>
</dbReference>